<dbReference type="Proteomes" id="UP001499854">
    <property type="component" value="Unassembled WGS sequence"/>
</dbReference>
<evidence type="ECO:0000313" key="2">
    <source>
        <dbReference type="Proteomes" id="UP001499854"/>
    </source>
</evidence>
<sequence>MTARARTRPISAATCPGDRLTARDGEVLRLLVEHQVLTVGQLAVALFPDVRKCRARVAMLRALGLVETFRPPLQRGTSQAHCVATARTATLLSDQDSGGPRVRRNLAGGATAIALRPDLGHLRGVNEVFCQLLGHARRTATTALETWRSERSTTRALGSRLRPDGFGRWRDGEAWCEFFLEYDTGTEPHARLLTKLVGYAELAESAGAACPVLFWLPNAQREAHLHRRLADTRPRVPVATTFGDPARTNPAGPIWRPAWPVATDRLPLAALGSSAAQHLDIPQNPHILL</sequence>
<comment type="caution">
    <text evidence="1">The sequence shown here is derived from an EMBL/GenBank/DDBJ whole genome shotgun (WGS) entry which is preliminary data.</text>
</comment>
<dbReference type="RefSeq" id="WP_344660695.1">
    <property type="nucleotide sequence ID" value="NZ_BAAAQM010000043.1"/>
</dbReference>
<protein>
    <recommendedName>
        <fullName evidence="3">Replication-relaxation</fullName>
    </recommendedName>
</protein>
<accession>A0ABN2SRP0</accession>
<dbReference type="InterPro" id="IPR025855">
    <property type="entry name" value="Replic_Relax"/>
</dbReference>
<evidence type="ECO:0000313" key="1">
    <source>
        <dbReference type="EMBL" id="GAA1990384.1"/>
    </source>
</evidence>
<dbReference type="Pfam" id="PF13814">
    <property type="entry name" value="Replic_Relax"/>
    <property type="match status" value="1"/>
</dbReference>
<name>A0ABN2SRP0_9ACTN</name>
<proteinExistence type="predicted"/>
<evidence type="ECO:0008006" key="3">
    <source>
        <dbReference type="Google" id="ProtNLM"/>
    </source>
</evidence>
<reference evidence="1 2" key="1">
    <citation type="journal article" date="2019" name="Int. J. Syst. Evol. Microbiol.">
        <title>The Global Catalogue of Microorganisms (GCM) 10K type strain sequencing project: providing services to taxonomists for standard genome sequencing and annotation.</title>
        <authorList>
            <consortium name="The Broad Institute Genomics Platform"/>
            <consortium name="The Broad Institute Genome Sequencing Center for Infectious Disease"/>
            <person name="Wu L."/>
            <person name="Ma J."/>
        </authorList>
    </citation>
    <scope>NUCLEOTIDE SEQUENCE [LARGE SCALE GENOMIC DNA]</scope>
    <source>
        <strain evidence="1 2">JCM 16013</strain>
    </source>
</reference>
<gene>
    <name evidence="1" type="ORF">GCM10009838_61940</name>
</gene>
<organism evidence="1 2">
    <name type="scientific">Catenulispora subtropica</name>
    <dbReference type="NCBI Taxonomy" id="450798"/>
    <lineage>
        <taxon>Bacteria</taxon>
        <taxon>Bacillati</taxon>
        <taxon>Actinomycetota</taxon>
        <taxon>Actinomycetes</taxon>
        <taxon>Catenulisporales</taxon>
        <taxon>Catenulisporaceae</taxon>
        <taxon>Catenulispora</taxon>
    </lineage>
</organism>
<keyword evidence="2" id="KW-1185">Reference proteome</keyword>
<dbReference type="EMBL" id="BAAAQM010000043">
    <property type="protein sequence ID" value="GAA1990384.1"/>
    <property type="molecule type" value="Genomic_DNA"/>
</dbReference>